<dbReference type="PANTHER" id="PTHR35011">
    <property type="entry name" value="2,3-DIKETO-L-GULONATE TRAP TRANSPORTER SMALL PERMEASE PROTEIN YIAM"/>
    <property type="match status" value="1"/>
</dbReference>
<feature type="transmembrane region" description="Helical" evidence="9">
    <location>
        <begin position="12"/>
        <end position="35"/>
    </location>
</feature>
<evidence type="ECO:0000256" key="1">
    <source>
        <dbReference type="ARBA" id="ARBA00004429"/>
    </source>
</evidence>
<dbReference type="GO" id="GO:0005886">
    <property type="term" value="C:plasma membrane"/>
    <property type="evidence" value="ECO:0007669"/>
    <property type="project" value="UniProtKB-SubCell"/>
</dbReference>
<evidence type="ECO:0000256" key="6">
    <source>
        <dbReference type="ARBA" id="ARBA00022989"/>
    </source>
</evidence>
<evidence type="ECO:0000256" key="7">
    <source>
        <dbReference type="ARBA" id="ARBA00023136"/>
    </source>
</evidence>
<protein>
    <recommendedName>
        <fullName evidence="9">TRAP transporter small permease protein</fullName>
    </recommendedName>
</protein>
<dbReference type="GO" id="GO:0022857">
    <property type="term" value="F:transmembrane transporter activity"/>
    <property type="evidence" value="ECO:0007669"/>
    <property type="project" value="UniProtKB-UniRule"/>
</dbReference>
<name>A0A6B2QZU6_9BURK</name>
<evidence type="ECO:0000313" key="11">
    <source>
        <dbReference type="EMBL" id="NDY82834.1"/>
    </source>
</evidence>
<dbReference type="AlphaFoldDB" id="A0A6B2QZU6"/>
<feature type="transmembrane region" description="Helical" evidence="9">
    <location>
        <begin position="127"/>
        <end position="144"/>
    </location>
</feature>
<evidence type="ECO:0000259" key="10">
    <source>
        <dbReference type="Pfam" id="PF04290"/>
    </source>
</evidence>
<reference evidence="11" key="1">
    <citation type="submission" date="2020-02" db="EMBL/GenBank/DDBJ databases">
        <authorList>
            <person name="Chen W.-M."/>
        </authorList>
    </citation>
    <scope>NUCLEOTIDE SEQUENCE</scope>
    <source>
        <strain evidence="11">NBD-18</strain>
    </source>
</reference>
<keyword evidence="2 9" id="KW-0813">Transport</keyword>
<feature type="transmembrane region" description="Helical" evidence="9">
    <location>
        <begin position="47"/>
        <end position="65"/>
    </location>
</feature>
<evidence type="ECO:0000256" key="9">
    <source>
        <dbReference type="RuleBase" id="RU369079"/>
    </source>
</evidence>
<evidence type="ECO:0000256" key="4">
    <source>
        <dbReference type="ARBA" id="ARBA00022519"/>
    </source>
</evidence>
<dbReference type="EMBL" id="JAAGRN010000003">
    <property type="protein sequence ID" value="NDY82834.1"/>
    <property type="molecule type" value="Genomic_DNA"/>
</dbReference>
<dbReference type="Pfam" id="PF04290">
    <property type="entry name" value="DctQ"/>
    <property type="match status" value="1"/>
</dbReference>
<evidence type="ECO:0000256" key="3">
    <source>
        <dbReference type="ARBA" id="ARBA00022475"/>
    </source>
</evidence>
<comment type="similarity">
    <text evidence="8 9">Belongs to the TRAP transporter small permease family.</text>
</comment>
<feature type="domain" description="Tripartite ATP-independent periplasmic transporters DctQ component" evidence="10">
    <location>
        <begin position="23"/>
        <end position="147"/>
    </location>
</feature>
<gene>
    <name evidence="11" type="ORF">G3I67_06275</name>
</gene>
<feature type="transmembrane region" description="Helical" evidence="9">
    <location>
        <begin position="86"/>
        <end position="107"/>
    </location>
</feature>
<dbReference type="RefSeq" id="WP_163652666.1">
    <property type="nucleotide sequence ID" value="NZ_JAAGRN010000003.1"/>
</dbReference>
<comment type="caution">
    <text evidence="11">The sequence shown here is derived from an EMBL/GenBank/DDBJ whole genome shotgun (WGS) entry which is preliminary data.</text>
</comment>
<keyword evidence="4 9" id="KW-0997">Cell inner membrane</keyword>
<keyword evidence="5 9" id="KW-0812">Transmembrane</keyword>
<dbReference type="InterPro" id="IPR055348">
    <property type="entry name" value="DctQ"/>
</dbReference>
<accession>A0A6B2QZU6</accession>
<keyword evidence="6 9" id="KW-1133">Transmembrane helix</keyword>
<comment type="subcellular location">
    <subcellularLocation>
        <location evidence="1 9">Cell inner membrane</location>
        <topology evidence="1 9">Multi-pass membrane protein</topology>
    </subcellularLocation>
</comment>
<dbReference type="PANTHER" id="PTHR35011:SF2">
    <property type="entry name" value="2,3-DIKETO-L-GULONATE TRAP TRANSPORTER SMALL PERMEASE PROTEIN YIAM"/>
    <property type="match status" value="1"/>
</dbReference>
<evidence type="ECO:0000256" key="8">
    <source>
        <dbReference type="ARBA" id="ARBA00038436"/>
    </source>
</evidence>
<evidence type="ECO:0000256" key="2">
    <source>
        <dbReference type="ARBA" id="ARBA00022448"/>
    </source>
</evidence>
<evidence type="ECO:0000256" key="5">
    <source>
        <dbReference type="ARBA" id="ARBA00022692"/>
    </source>
</evidence>
<keyword evidence="3" id="KW-1003">Cell membrane</keyword>
<keyword evidence="7 9" id="KW-0472">Membrane</keyword>
<comment type="function">
    <text evidence="9">Part of the tripartite ATP-independent periplasmic (TRAP) transport system.</text>
</comment>
<sequence>MRQVFDWIERVLKVVAVTIVIVMLFSLVAQVFLRYVFGKSLSWSEEVALLGFAWVVVISSAIGIRRMTHARMDLIVAILPRSVHYLVDRLIALMMLGLGIFMTFAGWDYVEQTKGSTSAAIGFPIEFLYACAPFFGVLIAIFSFERLMPWAESLDE</sequence>
<comment type="subunit">
    <text evidence="9">The complex comprises the extracytoplasmic solute receptor protein and the two transmembrane proteins.</text>
</comment>
<dbReference type="GO" id="GO:0015740">
    <property type="term" value="P:C4-dicarboxylate transport"/>
    <property type="evidence" value="ECO:0007669"/>
    <property type="project" value="TreeGrafter"/>
</dbReference>
<organism evidence="11">
    <name type="scientific">Sheuella amnicola</name>
    <dbReference type="NCBI Taxonomy" id="2707330"/>
    <lineage>
        <taxon>Bacteria</taxon>
        <taxon>Pseudomonadati</taxon>
        <taxon>Pseudomonadota</taxon>
        <taxon>Betaproteobacteria</taxon>
        <taxon>Burkholderiales</taxon>
        <taxon>Alcaligenaceae</taxon>
        <taxon>Sheuella</taxon>
    </lineage>
</organism>
<dbReference type="InterPro" id="IPR007387">
    <property type="entry name" value="TRAP_DctQ"/>
</dbReference>
<proteinExistence type="inferred from homology"/>